<evidence type="ECO:0000313" key="2">
    <source>
        <dbReference type="EMBL" id="GAA3375293.1"/>
    </source>
</evidence>
<reference evidence="3" key="1">
    <citation type="journal article" date="2019" name="Int. J. Syst. Evol. Microbiol.">
        <title>The Global Catalogue of Microorganisms (GCM) 10K type strain sequencing project: providing services to taxonomists for standard genome sequencing and annotation.</title>
        <authorList>
            <consortium name="The Broad Institute Genomics Platform"/>
            <consortium name="The Broad Institute Genome Sequencing Center for Infectious Disease"/>
            <person name="Wu L."/>
            <person name="Ma J."/>
        </authorList>
    </citation>
    <scope>NUCLEOTIDE SEQUENCE [LARGE SCALE GENOMIC DNA]</scope>
    <source>
        <strain evidence="3">JCM 9651</strain>
    </source>
</reference>
<keyword evidence="2" id="KW-0378">Hydrolase</keyword>
<protein>
    <submittedName>
        <fullName evidence="2">Zinc-dependent metalloprotease</fullName>
    </submittedName>
</protein>
<accession>A0ABP6SFQ7</accession>
<organism evidence="2 3">
    <name type="scientific">Streptomyces sannanensis</name>
    <dbReference type="NCBI Taxonomy" id="285536"/>
    <lineage>
        <taxon>Bacteria</taxon>
        <taxon>Bacillati</taxon>
        <taxon>Actinomycetota</taxon>
        <taxon>Actinomycetes</taxon>
        <taxon>Kitasatosporales</taxon>
        <taxon>Streptomycetaceae</taxon>
        <taxon>Streptomyces</taxon>
    </lineage>
</organism>
<dbReference type="SUPFAM" id="SSF55486">
    <property type="entry name" value="Metalloproteases ('zincins'), catalytic domain"/>
    <property type="match status" value="1"/>
</dbReference>
<gene>
    <name evidence="2" type="ORF">GCM10020367_42550</name>
</gene>
<proteinExistence type="predicted"/>
<dbReference type="Proteomes" id="UP001499990">
    <property type="component" value="Unassembled WGS sequence"/>
</dbReference>
<sequence>MSDTPFGFGLPPEEPENGDEGKKKGQGGGQGAGGQGSGPANPLGFGLPGMGAGGAENPFAAIFGSMNPGDLGAAFQQLGQMLSYEGGPVNWDMAKQIARQTVAQGTPDGVKDASVGPADQAAVEESMRLADLWLDNATSLSPGSGTAKAWSRAEWVEATLPVWKELVDPVAERVGAAMSGVLPEEMQAMAGPLIGMMRSMGGAMFGQQIGQAVGVLAGEVVGSTDIGLPLGPAGKAALLPLNIEAFGKDLGVPKEEVRLYLALRESAHQRLFAHVPWLRAHLFGAVEGYARGIKVDTSKLEDAVGRLDMSNPEQLQEALQQGMFQPEDTPEQKAALARLETALALVEGWVDAVVHEAAKPRLTSADALRETLRRRRATGGPAEQTFATLIGLELRPRRLRDASRLWASLTDARGVDGRDGLWEHPDMLPTASDLDDPDGFVHREQLDFSELDKMLGEAAERGDEDDDKK</sequence>
<dbReference type="GO" id="GO:0008237">
    <property type="term" value="F:metallopeptidase activity"/>
    <property type="evidence" value="ECO:0007669"/>
    <property type="project" value="UniProtKB-KW"/>
</dbReference>
<evidence type="ECO:0000313" key="3">
    <source>
        <dbReference type="Proteomes" id="UP001499990"/>
    </source>
</evidence>
<keyword evidence="2" id="KW-0645">Protease</keyword>
<dbReference type="PANTHER" id="PTHR39420:SF2">
    <property type="entry name" value="HYDROLASE"/>
    <property type="match status" value="1"/>
</dbReference>
<feature type="compositionally biased region" description="Gly residues" evidence="1">
    <location>
        <begin position="26"/>
        <end position="37"/>
    </location>
</feature>
<dbReference type="EMBL" id="BAAAYL010000001">
    <property type="protein sequence ID" value="GAA3375293.1"/>
    <property type="molecule type" value="Genomic_DNA"/>
</dbReference>
<keyword evidence="3" id="KW-1185">Reference proteome</keyword>
<dbReference type="InterPro" id="IPR042271">
    <property type="entry name" value="Zinicin_2_N"/>
</dbReference>
<evidence type="ECO:0000256" key="1">
    <source>
        <dbReference type="SAM" id="MobiDB-lite"/>
    </source>
</evidence>
<dbReference type="NCBIfam" id="TIGR03624">
    <property type="entry name" value="putative hydrolase"/>
    <property type="match status" value="1"/>
</dbReference>
<dbReference type="Pfam" id="PF10103">
    <property type="entry name" value="Zincin_2"/>
    <property type="match status" value="1"/>
</dbReference>
<keyword evidence="2" id="KW-0482">Metalloprotease</keyword>
<comment type="caution">
    <text evidence="2">The sequence shown here is derived from an EMBL/GenBank/DDBJ whole genome shotgun (WGS) entry which is preliminary data.</text>
</comment>
<dbReference type="Gene3D" id="1.20.150.30">
    <property type="entry name" value="Zincin-like metallopeptidase, N-terminal domain"/>
    <property type="match status" value="1"/>
</dbReference>
<name>A0ABP6SFQ7_9ACTN</name>
<dbReference type="PANTHER" id="PTHR39420">
    <property type="match status" value="1"/>
</dbReference>
<dbReference type="RefSeq" id="WP_345040031.1">
    <property type="nucleotide sequence ID" value="NZ_BAAAYL010000001.1"/>
</dbReference>
<dbReference type="InterPro" id="IPR018766">
    <property type="entry name" value="Zinicin_2"/>
</dbReference>
<feature type="region of interest" description="Disordered" evidence="1">
    <location>
        <begin position="1"/>
        <end position="49"/>
    </location>
</feature>